<dbReference type="InterPro" id="IPR049874">
    <property type="entry name" value="ROK_cs"/>
</dbReference>
<dbReference type="Pfam" id="PF13412">
    <property type="entry name" value="HTH_24"/>
    <property type="match status" value="1"/>
</dbReference>
<proteinExistence type="inferred from homology"/>
<dbReference type="Pfam" id="PF00480">
    <property type="entry name" value="ROK"/>
    <property type="match status" value="1"/>
</dbReference>
<name>A0ABS6Y7N7_9BACT</name>
<organism evidence="2 3">
    <name type="scientific">Prevotella melaninogenica</name>
    <dbReference type="NCBI Taxonomy" id="28132"/>
    <lineage>
        <taxon>Bacteria</taxon>
        <taxon>Pseudomonadati</taxon>
        <taxon>Bacteroidota</taxon>
        <taxon>Bacteroidia</taxon>
        <taxon>Bacteroidales</taxon>
        <taxon>Prevotellaceae</taxon>
        <taxon>Prevotella</taxon>
    </lineage>
</organism>
<evidence type="ECO:0000313" key="3">
    <source>
        <dbReference type="Proteomes" id="UP000812077"/>
    </source>
</evidence>
<keyword evidence="3" id="KW-1185">Reference proteome</keyword>
<comment type="similarity">
    <text evidence="1">Belongs to the ROK (NagC/XylR) family.</text>
</comment>
<evidence type="ECO:0000256" key="1">
    <source>
        <dbReference type="ARBA" id="ARBA00006479"/>
    </source>
</evidence>
<dbReference type="Proteomes" id="UP000812077">
    <property type="component" value="Unassembled WGS sequence"/>
</dbReference>
<reference evidence="2 3" key="1">
    <citation type="submission" date="2021-07" db="EMBL/GenBank/DDBJ databases">
        <title>Genomic diversity and antimicrobial resistance of Prevotella spp. isolated from chronic lung disease airways.</title>
        <authorList>
            <person name="Webb K.A."/>
            <person name="Olagoke O.S."/>
            <person name="Baird T."/>
            <person name="Neill J."/>
            <person name="Pham A."/>
            <person name="Wells T.J."/>
            <person name="Ramsay K.A."/>
            <person name="Bell S.C."/>
            <person name="Sarovich D.S."/>
            <person name="Price E.P."/>
        </authorList>
    </citation>
    <scope>NUCLEOTIDE SEQUENCE [LARGE SCALE GENOMIC DNA]</scope>
    <source>
        <strain evidence="2 3">SCHI0027.S.6</strain>
    </source>
</reference>
<dbReference type="PANTHER" id="PTHR18964">
    <property type="entry name" value="ROK (REPRESSOR, ORF, KINASE) FAMILY"/>
    <property type="match status" value="1"/>
</dbReference>
<evidence type="ECO:0000313" key="2">
    <source>
        <dbReference type="EMBL" id="MBW4755518.1"/>
    </source>
</evidence>
<dbReference type="PROSITE" id="PS01125">
    <property type="entry name" value="ROK"/>
    <property type="match status" value="1"/>
</dbReference>
<dbReference type="RefSeq" id="WP_219433959.1">
    <property type="nucleotide sequence ID" value="NZ_CBDEIC010000121.1"/>
</dbReference>
<dbReference type="PANTHER" id="PTHR18964:SF149">
    <property type="entry name" value="BIFUNCTIONAL UDP-N-ACETYLGLUCOSAMINE 2-EPIMERASE_N-ACETYLMANNOSAMINE KINASE"/>
    <property type="match status" value="1"/>
</dbReference>
<dbReference type="EMBL" id="JAHXCP010000024">
    <property type="protein sequence ID" value="MBW4755518.1"/>
    <property type="molecule type" value="Genomic_DNA"/>
</dbReference>
<comment type="caution">
    <text evidence="2">The sequence shown here is derived from an EMBL/GenBank/DDBJ whole genome shotgun (WGS) entry which is preliminary data.</text>
</comment>
<accession>A0ABS6Y7N7</accession>
<dbReference type="InterPro" id="IPR000600">
    <property type="entry name" value="ROK"/>
</dbReference>
<sequence>MKTIFPYNKESKNGLIKSRIIEYFISNGNATNTDISKEFNLSSPTIARIINEMCQEGFVLEYGKLETEEGRHPNLFGLNPDSGYFIGVDINPTFVNIGLMNIRGDLIDLFKETDYIHDNSKEALERLCEIIHNYTINTSVSKEKILNININIGGRINPDTGYSFSVFNFSEASLSSMLTEKLGYQVTIENDTRAMAFGEYMEGCVQGEKNILFINVSWGLGAGIIIDGNLYKGKSGYAGEIGHNFFTNNELICHCGKKGCLETEVSGSALVRIVKERLNNGESSSLALSENGDFTLQDVVTATCNEDTLCIDVIESMGYKLGQSIAGLINIFNPELVIVGGILSMTGEYFIHSIKSAILKYSLNLVNKDTKVVLSKLKEKAGVVGSCMIARKNFLQI</sequence>
<protein>
    <submittedName>
        <fullName evidence="2">ROK family transcriptional regulator</fullName>
    </submittedName>
</protein>
<gene>
    <name evidence="2" type="ORF">KZO77_10865</name>
</gene>